<organism evidence="2 3">
    <name type="scientific">Candidatus Methylocalor cossyra</name>
    <dbReference type="NCBI Taxonomy" id="3108543"/>
    <lineage>
        <taxon>Bacteria</taxon>
        <taxon>Pseudomonadati</taxon>
        <taxon>Pseudomonadota</taxon>
        <taxon>Gammaproteobacteria</taxon>
        <taxon>Methylococcales</taxon>
        <taxon>Methylococcaceae</taxon>
        <taxon>Candidatus Methylocalor</taxon>
    </lineage>
</organism>
<protein>
    <submittedName>
        <fullName evidence="2">Copper binding protein CutA</fullName>
    </submittedName>
</protein>
<dbReference type="InterPro" id="IPR015867">
    <property type="entry name" value="N-reg_PII/ATP_PRibTrfase_C"/>
</dbReference>
<accession>A0ABM9NE87</accession>
<dbReference type="SUPFAM" id="SSF54913">
    <property type="entry name" value="GlnB-like"/>
    <property type="match status" value="1"/>
</dbReference>
<dbReference type="InterPro" id="IPR011322">
    <property type="entry name" value="N-reg_PII-like_a/b"/>
</dbReference>
<evidence type="ECO:0000256" key="1">
    <source>
        <dbReference type="ARBA" id="ARBA00010169"/>
    </source>
</evidence>
<reference evidence="2 3" key="1">
    <citation type="submission" date="2024-04" db="EMBL/GenBank/DDBJ databases">
        <authorList>
            <person name="Cremers G."/>
        </authorList>
    </citation>
    <scope>NUCLEOTIDE SEQUENCE [LARGE SCALE GENOMIC DNA]</scope>
    <source>
        <strain evidence="2">MeCH1-AG</strain>
    </source>
</reference>
<gene>
    <name evidence="2" type="primary">cutA</name>
    <name evidence="2" type="ORF">MECH1_V1_0113</name>
</gene>
<dbReference type="PANTHER" id="PTHR23419">
    <property type="entry name" value="DIVALENT CATION TOLERANCE CUTA-RELATED"/>
    <property type="match status" value="1"/>
</dbReference>
<proteinExistence type="inferred from homology"/>
<evidence type="ECO:0000313" key="3">
    <source>
        <dbReference type="Proteomes" id="UP001497493"/>
    </source>
</evidence>
<dbReference type="Proteomes" id="UP001497493">
    <property type="component" value="Chromosome"/>
</dbReference>
<dbReference type="Pfam" id="PF03091">
    <property type="entry name" value="CutA1"/>
    <property type="match status" value="1"/>
</dbReference>
<dbReference type="PANTHER" id="PTHR23419:SF8">
    <property type="entry name" value="FI09726P"/>
    <property type="match status" value="1"/>
</dbReference>
<sequence length="109" mass="11973">MSTDYCLVLCTCPDLATANALADALVAEHRATCVNIVPGLTSVYPWQGRIERSEECLLLIKTETAGFSAVEDLLKRRHPYELPEIIAVPVVRGASAYLEWLSAWLHGST</sequence>
<dbReference type="InterPro" id="IPR004323">
    <property type="entry name" value="Ion_tolerance_CutA"/>
</dbReference>
<dbReference type="RefSeq" id="WP_348758502.1">
    <property type="nucleotide sequence ID" value="NZ_OZ026884.1"/>
</dbReference>
<comment type="similarity">
    <text evidence="1">Belongs to the CutA family.</text>
</comment>
<dbReference type="Gene3D" id="3.30.70.120">
    <property type="match status" value="1"/>
</dbReference>
<name>A0ABM9NE87_9GAMM</name>
<dbReference type="EMBL" id="OZ026884">
    <property type="protein sequence ID" value="CAL1238894.1"/>
    <property type="molecule type" value="Genomic_DNA"/>
</dbReference>
<evidence type="ECO:0000313" key="2">
    <source>
        <dbReference type="EMBL" id="CAL1238894.1"/>
    </source>
</evidence>
<keyword evidence="3" id="KW-1185">Reference proteome</keyword>